<evidence type="ECO:0000313" key="1">
    <source>
        <dbReference type="EMBL" id="KXA90479.1"/>
    </source>
</evidence>
<dbReference type="AlphaFoldDB" id="A0A133U8H7"/>
<dbReference type="Proteomes" id="UP000070589">
    <property type="component" value="Unassembled WGS sequence"/>
</dbReference>
<gene>
    <name evidence="1" type="ORF">AKJ62_00885</name>
</gene>
<organism evidence="1 2">
    <name type="scientific">candidate division MSBL1 archaeon SCGC-AAA259D14</name>
    <dbReference type="NCBI Taxonomy" id="1698261"/>
    <lineage>
        <taxon>Archaea</taxon>
        <taxon>Methanobacteriati</taxon>
        <taxon>Methanobacteriota</taxon>
        <taxon>candidate division MSBL1</taxon>
    </lineage>
</organism>
<protein>
    <submittedName>
        <fullName evidence="1">Uncharacterized protein</fullName>
    </submittedName>
</protein>
<sequence length="108" mass="12252">MVKNVTNPIICTLRIITFNNSNLKVVKVKLSSKQVGIMKIKLPYGEGSLEAKVPRENLICVLEREKKKGIENYWKEILKGLRDPIGTPPLLPFSSFPSHRPLPQLFPN</sequence>
<reference evidence="1 2" key="1">
    <citation type="journal article" date="2016" name="Sci. Rep.">
        <title>Metabolic traits of an uncultured archaeal lineage -MSBL1- from brine pools of the Red Sea.</title>
        <authorList>
            <person name="Mwirichia R."/>
            <person name="Alam I."/>
            <person name="Rashid M."/>
            <person name="Vinu M."/>
            <person name="Ba-Alawi W."/>
            <person name="Anthony Kamau A."/>
            <person name="Kamanda Ngugi D."/>
            <person name="Goker M."/>
            <person name="Klenk H.P."/>
            <person name="Bajic V."/>
            <person name="Stingl U."/>
        </authorList>
    </citation>
    <scope>NUCLEOTIDE SEQUENCE [LARGE SCALE GENOMIC DNA]</scope>
    <source>
        <strain evidence="1">SCGC-AAA259D14</strain>
    </source>
</reference>
<proteinExistence type="predicted"/>
<comment type="caution">
    <text evidence="1">The sequence shown here is derived from an EMBL/GenBank/DDBJ whole genome shotgun (WGS) entry which is preliminary data.</text>
</comment>
<keyword evidence="2" id="KW-1185">Reference proteome</keyword>
<dbReference type="EMBL" id="LHXL01000005">
    <property type="protein sequence ID" value="KXA90479.1"/>
    <property type="molecule type" value="Genomic_DNA"/>
</dbReference>
<evidence type="ECO:0000313" key="2">
    <source>
        <dbReference type="Proteomes" id="UP000070589"/>
    </source>
</evidence>
<name>A0A133U8H7_9EURY</name>
<accession>A0A133U8H7</accession>